<proteinExistence type="inferred from homology"/>
<comment type="caution">
    <text evidence="7">The sequence shown here is derived from an EMBL/GenBank/DDBJ whole genome shotgun (WGS) entry which is preliminary data.</text>
</comment>
<dbReference type="InterPro" id="IPR005135">
    <property type="entry name" value="Endo/exonuclease/phosphatase"/>
</dbReference>
<dbReference type="EC" id="3.1.11.2" evidence="7"/>
<comment type="similarity">
    <text evidence="2">Belongs to the DNA repair enzymes AP/ExoA family.</text>
</comment>
<dbReference type="SUPFAM" id="SSF56219">
    <property type="entry name" value="DNase I-like"/>
    <property type="match status" value="1"/>
</dbReference>
<dbReference type="NCBIfam" id="TIGR00195">
    <property type="entry name" value="exoDNase_III"/>
    <property type="match status" value="1"/>
</dbReference>
<dbReference type="PROSITE" id="PS00726">
    <property type="entry name" value="AP_NUCLEASE_F1_1"/>
    <property type="match status" value="1"/>
</dbReference>
<dbReference type="PANTHER" id="PTHR22748:SF6">
    <property type="entry name" value="DNA-(APURINIC OR APYRIMIDINIC SITE) ENDONUCLEASE"/>
    <property type="match status" value="1"/>
</dbReference>
<feature type="domain" description="Endonuclease/exonuclease/phosphatase" evidence="6">
    <location>
        <begin position="5"/>
        <end position="244"/>
    </location>
</feature>
<accession>A0A0W8G2M5</accession>
<gene>
    <name evidence="7" type="ORF">ASZ90_002823</name>
</gene>
<keyword evidence="4 7" id="KW-0378">Hydrolase</keyword>
<dbReference type="GO" id="GO:0006284">
    <property type="term" value="P:base-excision repair"/>
    <property type="evidence" value="ECO:0007669"/>
    <property type="project" value="TreeGrafter"/>
</dbReference>
<dbReference type="GO" id="GO:0008081">
    <property type="term" value="F:phosphoric diester hydrolase activity"/>
    <property type="evidence" value="ECO:0007669"/>
    <property type="project" value="TreeGrafter"/>
</dbReference>
<dbReference type="InterPro" id="IPR004808">
    <property type="entry name" value="AP_endonuc_1"/>
</dbReference>
<evidence type="ECO:0000256" key="3">
    <source>
        <dbReference type="ARBA" id="ARBA00022723"/>
    </source>
</evidence>
<evidence type="ECO:0000256" key="5">
    <source>
        <dbReference type="ARBA" id="ARBA00022842"/>
    </source>
</evidence>
<evidence type="ECO:0000256" key="2">
    <source>
        <dbReference type="ARBA" id="ARBA00007092"/>
    </source>
</evidence>
<dbReference type="PROSITE" id="PS51435">
    <property type="entry name" value="AP_NUCLEASE_F1_4"/>
    <property type="match status" value="1"/>
</dbReference>
<dbReference type="GO" id="GO:0003677">
    <property type="term" value="F:DNA binding"/>
    <property type="evidence" value="ECO:0007669"/>
    <property type="project" value="InterPro"/>
</dbReference>
<evidence type="ECO:0000259" key="6">
    <source>
        <dbReference type="Pfam" id="PF03372"/>
    </source>
</evidence>
<name>A0A0W8G2M5_9ZZZZ</name>
<protein>
    <submittedName>
        <fullName evidence="7">Exodeoxyribonuclease iii</fullName>
        <ecNumber evidence="7">3.1.11.2</ecNumber>
    </submittedName>
</protein>
<dbReference type="GO" id="GO:0046872">
    <property type="term" value="F:metal ion binding"/>
    <property type="evidence" value="ECO:0007669"/>
    <property type="project" value="UniProtKB-KW"/>
</dbReference>
<dbReference type="InterPro" id="IPR036691">
    <property type="entry name" value="Endo/exonu/phosph_ase_sf"/>
</dbReference>
<sequence>MILYSWNVNGLRAVVQKGFWDWLAACGADVVGLQETKIQPGHEADFGHTEAYRTVWLSATAKKGYSGVGCFYRREPLSISMELPDAGFHGEGRLVHLEYPEFHFFNVYFPNGGRGPERLDYKLRYYDAFLAHVETLRKDKPIVACGDFNTAHTALDLKNAKANEKTSGFLPVERAWLDRFTTAGYVDTFRMFVTEGGHYSWWDYRFKARDRNVGWRIDYFFVSEELVPKVRRAWIASDVYGSDHCPVGLELDV</sequence>
<dbReference type="PANTHER" id="PTHR22748">
    <property type="entry name" value="AP ENDONUCLEASE"/>
    <property type="match status" value="1"/>
</dbReference>
<dbReference type="AlphaFoldDB" id="A0A0W8G2M5"/>
<reference evidence="7" key="1">
    <citation type="journal article" date="2015" name="Proc. Natl. Acad. Sci. U.S.A.">
        <title>Networks of energetic and metabolic interactions define dynamics in microbial communities.</title>
        <authorList>
            <person name="Embree M."/>
            <person name="Liu J.K."/>
            <person name="Al-Bassam M.M."/>
            <person name="Zengler K."/>
        </authorList>
    </citation>
    <scope>NUCLEOTIDE SEQUENCE</scope>
</reference>
<organism evidence="7">
    <name type="scientific">hydrocarbon metagenome</name>
    <dbReference type="NCBI Taxonomy" id="938273"/>
    <lineage>
        <taxon>unclassified sequences</taxon>
        <taxon>metagenomes</taxon>
        <taxon>ecological metagenomes</taxon>
    </lineage>
</organism>
<comment type="cofactor">
    <cofactor evidence="1">
        <name>Mg(2+)</name>
        <dbReference type="ChEBI" id="CHEBI:18420"/>
    </cofactor>
</comment>
<dbReference type="InterPro" id="IPR020847">
    <property type="entry name" value="AP_endonuclease_F1_BS"/>
</dbReference>
<dbReference type="Gene3D" id="3.60.10.10">
    <property type="entry name" value="Endonuclease/exonuclease/phosphatase"/>
    <property type="match status" value="1"/>
</dbReference>
<dbReference type="NCBIfam" id="TIGR00633">
    <property type="entry name" value="xth"/>
    <property type="match status" value="1"/>
</dbReference>
<dbReference type="Pfam" id="PF03372">
    <property type="entry name" value="Exo_endo_phos"/>
    <property type="match status" value="1"/>
</dbReference>
<dbReference type="GO" id="GO:0008311">
    <property type="term" value="F:double-stranded DNA 3'-5' DNA exonuclease activity"/>
    <property type="evidence" value="ECO:0007669"/>
    <property type="project" value="UniProtKB-EC"/>
</dbReference>
<evidence type="ECO:0000256" key="1">
    <source>
        <dbReference type="ARBA" id="ARBA00001946"/>
    </source>
</evidence>
<keyword evidence="5" id="KW-0460">Magnesium</keyword>
<dbReference type="EMBL" id="LNQE01000341">
    <property type="protein sequence ID" value="KUG27321.1"/>
    <property type="molecule type" value="Genomic_DNA"/>
</dbReference>
<dbReference type="GO" id="GO:0003906">
    <property type="term" value="F:DNA-(apurinic or apyrimidinic site) endonuclease activity"/>
    <property type="evidence" value="ECO:0007669"/>
    <property type="project" value="TreeGrafter"/>
</dbReference>
<keyword evidence="3" id="KW-0479">Metal-binding</keyword>
<evidence type="ECO:0000256" key="4">
    <source>
        <dbReference type="ARBA" id="ARBA00022801"/>
    </source>
</evidence>
<evidence type="ECO:0000313" key="7">
    <source>
        <dbReference type="EMBL" id="KUG27321.1"/>
    </source>
</evidence>